<dbReference type="SMART" id="SM00471">
    <property type="entry name" value="HDc"/>
    <property type="match status" value="1"/>
</dbReference>
<dbReference type="Proteomes" id="UP000239772">
    <property type="component" value="Unassembled WGS sequence"/>
</dbReference>
<dbReference type="PANTHER" id="PTHR46246:SF1">
    <property type="entry name" value="GUANOSINE-3',5'-BIS(DIPHOSPHATE) 3'-PYROPHOSPHOHYDROLASE MESH1"/>
    <property type="match status" value="1"/>
</dbReference>
<evidence type="ECO:0000259" key="1">
    <source>
        <dbReference type="SMART" id="SM00471"/>
    </source>
</evidence>
<organism evidence="2 3">
    <name type="scientific">Alsobacter soli</name>
    <dbReference type="NCBI Taxonomy" id="2109933"/>
    <lineage>
        <taxon>Bacteria</taxon>
        <taxon>Pseudomonadati</taxon>
        <taxon>Pseudomonadota</taxon>
        <taxon>Alphaproteobacteria</taxon>
        <taxon>Hyphomicrobiales</taxon>
        <taxon>Alsobacteraceae</taxon>
        <taxon>Alsobacter</taxon>
    </lineage>
</organism>
<evidence type="ECO:0000313" key="2">
    <source>
        <dbReference type="EMBL" id="PSC03089.1"/>
    </source>
</evidence>
<evidence type="ECO:0000313" key="3">
    <source>
        <dbReference type="Proteomes" id="UP000239772"/>
    </source>
</evidence>
<dbReference type="SUPFAM" id="SSF109604">
    <property type="entry name" value="HD-domain/PDEase-like"/>
    <property type="match status" value="1"/>
</dbReference>
<dbReference type="AlphaFoldDB" id="A0A2T1HND0"/>
<comment type="caution">
    <text evidence="2">The sequence shown here is derived from an EMBL/GenBank/DDBJ whole genome shotgun (WGS) entry which is preliminary data.</text>
</comment>
<dbReference type="EMBL" id="PVZS01000032">
    <property type="protein sequence ID" value="PSC03089.1"/>
    <property type="molecule type" value="Genomic_DNA"/>
</dbReference>
<feature type="domain" description="HD/PDEase" evidence="1">
    <location>
        <begin position="21"/>
        <end position="129"/>
    </location>
</feature>
<gene>
    <name evidence="2" type="ORF">SLNSH_20935</name>
</gene>
<keyword evidence="3" id="KW-1185">Reference proteome</keyword>
<keyword evidence="2" id="KW-0378">Hydrolase</keyword>
<dbReference type="OrthoDB" id="9802385at2"/>
<sequence length="186" mass="20398">MMQAMGRAISGHDGQRRKGEANEPYAIHLAHVAQLIAEATGGKDADLVIAGILHDAVEDAGISLDALAMQFGRPVADLVKEVTDDKSLPKEERKRLQIENAPHKTARAAILKLADKTSNVMALAVSPPRDWDRARLEHYVDWAEAVVARLPERNPVLMAKFEEACELARKSFTGGKTSDLDEMLRP</sequence>
<proteinExistence type="predicted"/>
<dbReference type="InterPro" id="IPR003607">
    <property type="entry name" value="HD/PDEase_dom"/>
</dbReference>
<name>A0A2T1HND0_9HYPH</name>
<reference evidence="3" key="1">
    <citation type="submission" date="2018-03" db="EMBL/GenBank/DDBJ databases">
        <authorList>
            <person name="Sun L."/>
            <person name="Liu H."/>
            <person name="Chen W."/>
            <person name="Huang K."/>
            <person name="Liu W."/>
            <person name="Gao X."/>
        </authorList>
    </citation>
    <scope>NUCLEOTIDE SEQUENCE [LARGE SCALE GENOMIC DNA]</scope>
    <source>
        <strain evidence="3">SH9</strain>
    </source>
</reference>
<accession>A0A2T1HND0</accession>
<dbReference type="GO" id="GO:0008893">
    <property type="term" value="F:guanosine-3',5'-bis(diphosphate) 3'-diphosphatase activity"/>
    <property type="evidence" value="ECO:0007669"/>
    <property type="project" value="TreeGrafter"/>
</dbReference>
<dbReference type="InterPro" id="IPR052194">
    <property type="entry name" value="MESH1"/>
</dbReference>
<dbReference type="Gene3D" id="1.10.3210.10">
    <property type="entry name" value="Hypothetical protein af1432"/>
    <property type="match status" value="1"/>
</dbReference>
<protein>
    <submittedName>
        <fullName evidence="2">Phosphohydrolase</fullName>
    </submittedName>
</protein>
<dbReference type="Pfam" id="PF13328">
    <property type="entry name" value="HD_4"/>
    <property type="match status" value="1"/>
</dbReference>
<dbReference type="PANTHER" id="PTHR46246">
    <property type="entry name" value="GUANOSINE-3',5'-BIS(DIPHOSPHATE) 3'-PYROPHOSPHOHYDROLASE MESH1"/>
    <property type="match status" value="1"/>
</dbReference>